<keyword evidence="4" id="KW-1185">Reference proteome</keyword>
<dbReference type="PANTHER" id="PTHR15863">
    <property type="entry name" value="MRN COMPLEX-INTERACTING PROTEIN"/>
    <property type="match status" value="1"/>
</dbReference>
<evidence type="ECO:0000313" key="4">
    <source>
        <dbReference type="Proteomes" id="UP000005408"/>
    </source>
</evidence>
<dbReference type="Proteomes" id="UP000005408">
    <property type="component" value="Unassembled WGS sequence"/>
</dbReference>
<feature type="compositionally biased region" description="Polar residues" evidence="1">
    <location>
        <begin position="319"/>
        <end position="331"/>
    </location>
</feature>
<dbReference type="InterPro" id="IPR049472">
    <property type="entry name" value="MRNIP_N"/>
</dbReference>
<sequence length="359" mass="41572">MQLEVRDLRANRLAVEMPQEFHVLQCYSCFTFQVHQVKKSSNKWNCKLCGEKQSIKKVYGRGSGADCRRHVQNLNSLRQEADKIQTLSVCHYDNPELENKEQGLTTVPENQNRLPTYTESRWNQYIEEAPLEIRDEFPQPEDDMYTTDGSVFHRSKKRKRNTSSFSRKYTRHQNDIGADSTSYPSSYDIDLQGNDQPSISSSSSHRVQIFQQPQAFRFQSNPELTNAKSSLQEFAHGDTTSFSSFTQLNVGPKEQFDALDTLNVKQRTAGNFPKLDPEKVKKRNPVQTIKTTGSKWDQFVEEDQDSLEDSEDEQENVCPVSNQGTSFQQRDNLPKYENRVNQELFSIDDLEDSDFQIYE</sequence>
<organism evidence="3 4">
    <name type="scientific">Magallana gigas</name>
    <name type="common">Pacific oyster</name>
    <name type="synonym">Crassostrea gigas</name>
    <dbReference type="NCBI Taxonomy" id="29159"/>
    <lineage>
        <taxon>Eukaryota</taxon>
        <taxon>Metazoa</taxon>
        <taxon>Spiralia</taxon>
        <taxon>Lophotrochozoa</taxon>
        <taxon>Mollusca</taxon>
        <taxon>Bivalvia</taxon>
        <taxon>Autobranchia</taxon>
        <taxon>Pteriomorphia</taxon>
        <taxon>Ostreida</taxon>
        <taxon>Ostreoidea</taxon>
        <taxon>Ostreidae</taxon>
        <taxon>Magallana</taxon>
    </lineage>
</organism>
<dbReference type="Pfam" id="PF15749">
    <property type="entry name" value="MRNIP"/>
    <property type="match status" value="1"/>
</dbReference>
<dbReference type="GO" id="GO:0005634">
    <property type="term" value="C:nucleus"/>
    <property type="evidence" value="ECO:0007669"/>
    <property type="project" value="TreeGrafter"/>
</dbReference>
<evidence type="ECO:0000313" key="3">
    <source>
        <dbReference type="EnsemblMetazoa" id="G5286.1:cds"/>
    </source>
</evidence>
<evidence type="ECO:0000259" key="2">
    <source>
        <dbReference type="Pfam" id="PF15749"/>
    </source>
</evidence>
<dbReference type="GO" id="GO:0007095">
    <property type="term" value="P:mitotic G2 DNA damage checkpoint signaling"/>
    <property type="evidence" value="ECO:0007669"/>
    <property type="project" value="TreeGrafter"/>
</dbReference>
<feature type="region of interest" description="Disordered" evidence="1">
    <location>
        <begin position="134"/>
        <end position="206"/>
    </location>
</feature>
<dbReference type="PANTHER" id="PTHR15863:SF2">
    <property type="entry name" value="MRN COMPLEX-INTERACTING PROTEIN"/>
    <property type="match status" value="1"/>
</dbReference>
<dbReference type="GO" id="GO:0003682">
    <property type="term" value="F:chromatin binding"/>
    <property type="evidence" value="ECO:0007669"/>
    <property type="project" value="TreeGrafter"/>
</dbReference>
<name>A0A8W8N4K5_MAGGI</name>
<feature type="compositionally biased region" description="Acidic residues" evidence="1">
    <location>
        <begin position="302"/>
        <end position="315"/>
    </location>
</feature>
<dbReference type="InterPro" id="IPR032739">
    <property type="entry name" value="MRNIP"/>
</dbReference>
<evidence type="ECO:0000256" key="1">
    <source>
        <dbReference type="SAM" id="MobiDB-lite"/>
    </source>
</evidence>
<accession>A0A8W8N4K5</accession>
<reference evidence="3" key="1">
    <citation type="submission" date="2022-08" db="UniProtKB">
        <authorList>
            <consortium name="EnsemblMetazoa"/>
        </authorList>
    </citation>
    <scope>IDENTIFICATION</scope>
    <source>
        <strain evidence="3">05x7-T-G4-1.051#20</strain>
    </source>
</reference>
<dbReference type="AlphaFoldDB" id="A0A8W8N4K5"/>
<feature type="region of interest" description="Disordered" evidence="1">
    <location>
        <begin position="302"/>
        <end position="334"/>
    </location>
</feature>
<dbReference type="EnsemblMetazoa" id="G5286.1">
    <property type="protein sequence ID" value="G5286.1:cds"/>
    <property type="gene ID" value="G5286"/>
</dbReference>
<feature type="domain" description="MRN complex-interacting protein N-terminal" evidence="2">
    <location>
        <begin position="23"/>
        <end position="125"/>
    </location>
</feature>
<proteinExistence type="predicted"/>
<protein>
    <recommendedName>
        <fullName evidence="2">MRN complex-interacting protein N-terminal domain-containing protein</fullName>
    </recommendedName>
</protein>